<gene>
    <name evidence="1" type="ORF">BS50DRAFT_641664</name>
</gene>
<proteinExistence type="predicted"/>
<dbReference type="Proteomes" id="UP000240883">
    <property type="component" value="Unassembled WGS sequence"/>
</dbReference>
<dbReference type="AlphaFoldDB" id="A0A2T2MZA2"/>
<name>A0A2T2MZA2_CORCC</name>
<accession>A0A2T2MZA2</accession>
<sequence length="58" mass="5946">MPTHRGTKTAAAGAVAAASFSTMWFDPTGLSALTFLSASTATLIGTTYHAVKGTTNKR</sequence>
<keyword evidence="2" id="KW-1185">Reference proteome</keyword>
<dbReference type="EMBL" id="KZ678290">
    <property type="protein sequence ID" value="PSN58565.1"/>
    <property type="molecule type" value="Genomic_DNA"/>
</dbReference>
<dbReference type="OrthoDB" id="4834311at2759"/>
<reference evidence="1 2" key="1">
    <citation type="journal article" date="2018" name="Front. Microbiol.">
        <title>Genome-Wide Analysis of Corynespora cassiicola Leaf Fall Disease Putative Effectors.</title>
        <authorList>
            <person name="Lopez D."/>
            <person name="Ribeiro S."/>
            <person name="Label P."/>
            <person name="Fumanal B."/>
            <person name="Venisse J.S."/>
            <person name="Kohler A."/>
            <person name="de Oliveira R.R."/>
            <person name="Labutti K."/>
            <person name="Lipzen A."/>
            <person name="Lail K."/>
            <person name="Bauer D."/>
            <person name="Ohm R.A."/>
            <person name="Barry K.W."/>
            <person name="Spatafora J."/>
            <person name="Grigoriev I.V."/>
            <person name="Martin F.M."/>
            <person name="Pujade-Renaud V."/>
        </authorList>
    </citation>
    <scope>NUCLEOTIDE SEQUENCE [LARGE SCALE GENOMIC DNA]</scope>
    <source>
        <strain evidence="1 2">Philippines</strain>
    </source>
</reference>
<evidence type="ECO:0000313" key="2">
    <source>
        <dbReference type="Proteomes" id="UP000240883"/>
    </source>
</evidence>
<evidence type="ECO:0000313" key="1">
    <source>
        <dbReference type="EMBL" id="PSN58565.1"/>
    </source>
</evidence>
<protein>
    <submittedName>
        <fullName evidence="1">Uncharacterized protein</fullName>
    </submittedName>
</protein>
<organism evidence="1 2">
    <name type="scientific">Corynespora cassiicola Philippines</name>
    <dbReference type="NCBI Taxonomy" id="1448308"/>
    <lineage>
        <taxon>Eukaryota</taxon>
        <taxon>Fungi</taxon>
        <taxon>Dikarya</taxon>
        <taxon>Ascomycota</taxon>
        <taxon>Pezizomycotina</taxon>
        <taxon>Dothideomycetes</taxon>
        <taxon>Pleosporomycetidae</taxon>
        <taxon>Pleosporales</taxon>
        <taxon>Corynesporascaceae</taxon>
        <taxon>Corynespora</taxon>
    </lineage>
</organism>